<feature type="domain" description="Large ribosomal subunit protein uL5 C-terminal" evidence="4">
    <location>
        <begin position="254"/>
        <end position="351"/>
    </location>
</feature>
<evidence type="ECO:0000259" key="4">
    <source>
        <dbReference type="Pfam" id="PF00673"/>
    </source>
</evidence>
<name>A0A167WE98_9EURO</name>
<dbReference type="Proteomes" id="UP000242877">
    <property type="component" value="Unassembled WGS sequence"/>
</dbReference>
<dbReference type="InterPro" id="IPR031309">
    <property type="entry name" value="Ribosomal_uL5_C"/>
</dbReference>
<sequence length="357" mass="40329">MALRDTSLRLPKLFSRAVAPAFTTSQLQCRSYASDAKTSDIVAKDLQDLETESGFTSGPLPDESVIKQFDPIARSRRRKTQLPASRYHFRPPRYYRGPLHPHRSPPDWDPASRRFVPGPFMLPRVQQTYESSIDADFMTLCYTHCPPGFKPPPIPDRLRAWDDSSPYHKNRPRRAPRGGNVLQLLRQPVTFNNVPKLERITVSTYTKEALREGSAPFHVAGMAIQAITNHRITPHLTKSNVPTWGVVKGKTWAGITADLRGEDMYHFFGKLVDVVLPRVKDWPGVKATSGDSSGNITLGLQPKMVALFPEIEVNYDMYPADKIPGCHITLHTTARADQDARLFLTHFGIPFYGEWVR</sequence>
<dbReference type="VEuPathDB" id="FungiDB:AAP_04834"/>
<dbReference type="SUPFAM" id="SSF55282">
    <property type="entry name" value="RL5-like"/>
    <property type="match status" value="1"/>
</dbReference>
<accession>A0A167WE98</accession>
<evidence type="ECO:0000256" key="3">
    <source>
        <dbReference type="ARBA" id="ARBA00023274"/>
    </source>
</evidence>
<evidence type="ECO:0000313" key="6">
    <source>
        <dbReference type="Proteomes" id="UP000242877"/>
    </source>
</evidence>
<comment type="caution">
    <text evidence="5">The sequence shown here is derived from an EMBL/GenBank/DDBJ whole genome shotgun (WGS) entry which is preliminary data.</text>
</comment>
<dbReference type="GO" id="GO:1990904">
    <property type="term" value="C:ribonucleoprotein complex"/>
    <property type="evidence" value="ECO:0007669"/>
    <property type="project" value="UniProtKB-KW"/>
</dbReference>
<dbReference type="GO" id="GO:0006412">
    <property type="term" value="P:translation"/>
    <property type="evidence" value="ECO:0007669"/>
    <property type="project" value="InterPro"/>
</dbReference>
<dbReference type="Gene3D" id="3.30.1440.10">
    <property type="match status" value="1"/>
</dbReference>
<comment type="similarity">
    <text evidence="1">Belongs to the universal ribosomal protein uL5 family.</text>
</comment>
<organism evidence="5 6">
    <name type="scientific">Ascosphaera apis ARSEF 7405</name>
    <dbReference type="NCBI Taxonomy" id="392613"/>
    <lineage>
        <taxon>Eukaryota</taxon>
        <taxon>Fungi</taxon>
        <taxon>Dikarya</taxon>
        <taxon>Ascomycota</taxon>
        <taxon>Pezizomycotina</taxon>
        <taxon>Eurotiomycetes</taxon>
        <taxon>Eurotiomycetidae</taxon>
        <taxon>Onygenales</taxon>
        <taxon>Ascosphaeraceae</taxon>
        <taxon>Ascosphaera</taxon>
    </lineage>
</organism>
<reference evidence="5 6" key="1">
    <citation type="journal article" date="2016" name="Genome Biol. Evol.">
        <title>Divergent and convergent evolution of fungal pathogenicity.</title>
        <authorList>
            <person name="Shang Y."/>
            <person name="Xiao G."/>
            <person name="Zheng P."/>
            <person name="Cen K."/>
            <person name="Zhan S."/>
            <person name="Wang C."/>
        </authorList>
    </citation>
    <scope>NUCLEOTIDE SEQUENCE [LARGE SCALE GENOMIC DNA]</scope>
    <source>
        <strain evidence="5 6">ARSEF 7405</strain>
    </source>
</reference>
<keyword evidence="2 5" id="KW-0689">Ribosomal protein</keyword>
<dbReference type="Pfam" id="PF00673">
    <property type="entry name" value="Ribosomal_L5_C"/>
    <property type="match status" value="1"/>
</dbReference>
<evidence type="ECO:0000313" key="5">
    <source>
        <dbReference type="EMBL" id="KZZ88736.1"/>
    </source>
</evidence>
<dbReference type="GO" id="GO:0003735">
    <property type="term" value="F:structural constituent of ribosome"/>
    <property type="evidence" value="ECO:0007669"/>
    <property type="project" value="InterPro"/>
</dbReference>
<keyword evidence="3" id="KW-0687">Ribonucleoprotein</keyword>
<keyword evidence="6" id="KW-1185">Reference proteome</keyword>
<dbReference type="PANTHER" id="PTHR11994">
    <property type="entry name" value="60S RIBOSOMAL PROTEIN L11-RELATED"/>
    <property type="match status" value="1"/>
</dbReference>
<dbReference type="EMBL" id="AZGZ01000024">
    <property type="protein sequence ID" value="KZZ88736.1"/>
    <property type="molecule type" value="Genomic_DNA"/>
</dbReference>
<dbReference type="GO" id="GO:0005840">
    <property type="term" value="C:ribosome"/>
    <property type="evidence" value="ECO:0007669"/>
    <property type="project" value="UniProtKB-KW"/>
</dbReference>
<gene>
    <name evidence="5" type="ORF">AAP_04834</name>
</gene>
<evidence type="ECO:0000256" key="2">
    <source>
        <dbReference type="ARBA" id="ARBA00022980"/>
    </source>
</evidence>
<protein>
    <submittedName>
        <fullName evidence="5">Ribosomal protein L5</fullName>
    </submittedName>
</protein>
<dbReference type="InterPro" id="IPR002132">
    <property type="entry name" value="Ribosomal_uL5"/>
</dbReference>
<evidence type="ECO:0000256" key="1">
    <source>
        <dbReference type="ARBA" id="ARBA00008553"/>
    </source>
</evidence>
<dbReference type="AlphaFoldDB" id="A0A167WE98"/>
<dbReference type="InterPro" id="IPR022803">
    <property type="entry name" value="Ribosomal_uL5_dom_sf"/>
</dbReference>
<dbReference type="OrthoDB" id="539541at2759"/>
<proteinExistence type="inferred from homology"/>